<protein>
    <submittedName>
        <fullName evidence="1">Uncharacterized protein</fullName>
    </submittedName>
</protein>
<evidence type="ECO:0000313" key="1">
    <source>
        <dbReference type="EMBL" id="HHI48716.1"/>
    </source>
</evidence>
<gene>
    <name evidence="1" type="ORF">ENL91_00925</name>
</gene>
<sequence length="161" mass="17965">MKDTLKIGQDPIPTSVIIVIEDPSSKTLEEIKAFLDQGKPFEVRFEGDEACVSEAKGVVKISLSKEETKGIKVRKSARKVPSAQKEFVMNSASTLIPKKVPFKVTFGPKETTFRFDLDHYIHIYPDKCAVVGFRGLDEHPVSLVRDLLSAFPNLKIYAPKS</sequence>
<proteinExistence type="predicted"/>
<accession>A0A7J3UXX1</accession>
<reference evidence="1" key="1">
    <citation type="journal article" date="2020" name="mSystems">
        <title>Genome- and Community-Level Interaction Insights into Carbon Utilization and Element Cycling Functions of Hydrothermarchaeota in Hydrothermal Sediment.</title>
        <authorList>
            <person name="Zhou Z."/>
            <person name="Liu Y."/>
            <person name="Xu W."/>
            <person name="Pan J."/>
            <person name="Luo Z.H."/>
            <person name="Li M."/>
        </authorList>
    </citation>
    <scope>NUCLEOTIDE SEQUENCE [LARGE SCALE GENOMIC DNA]</scope>
    <source>
        <strain evidence="1">SpSt-1038</strain>
    </source>
</reference>
<dbReference type="AlphaFoldDB" id="A0A7J3UXX1"/>
<name>A0A7J3UXX1_9CREN</name>
<dbReference type="EMBL" id="DRVT01000011">
    <property type="protein sequence ID" value="HHI48716.1"/>
    <property type="molecule type" value="Genomic_DNA"/>
</dbReference>
<comment type="caution">
    <text evidence="1">The sequence shown here is derived from an EMBL/GenBank/DDBJ whole genome shotgun (WGS) entry which is preliminary data.</text>
</comment>
<organism evidence="1">
    <name type="scientific">Candidatus Methanosuratincola petrocarbonis</name>
    <name type="common">ex Vanwonterghem et al. 2016</name>
    <dbReference type="NCBI Taxonomy" id="1867261"/>
    <lineage>
        <taxon>Archaea</taxon>
        <taxon>Thermoproteota</taxon>
        <taxon>Methanosuratincolia</taxon>
        <taxon>Candidatus Methanomethylicales</taxon>
        <taxon>Candidatus Methanomethylicaceae</taxon>
        <taxon>Candidatus Methanosuratincola (ex Vanwonterghem et al. 2016)</taxon>
    </lineage>
</organism>